<accession>A0A6J5ZEC6</accession>
<dbReference type="HAMAP" id="MF_01479">
    <property type="entry name" value="WhiB"/>
    <property type="match status" value="1"/>
</dbReference>
<evidence type="ECO:0000256" key="9">
    <source>
        <dbReference type="ARBA" id="ARBA00023157"/>
    </source>
</evidence>
<dbReference type="EMBL" id="CAEZUI010000009">
    <property type="protein sequence ID" value="CAB4589030.1"/>
    <property type="molecule type" value="Genomic_DNA"/>
</dbReference>
<keyword evidence="7" id="KW-0805">Transcription regulation</keyword>
<keyword evidence="8" id="KW-0238">DNA-binding</keyword>
<dbReference type="GO" id="GO:0003677">
    <property type="term" value="F:DNA binding"/>
    <property type="evidence" value="ECO:0007669"/>
    <property type="project" value="UniProtKB-KW"/>
</dbReference>
<protein>
    <submittedName>
        <fullName evidence="12">Unannotated protein</fullName>
    </submittedName>
</protein>
<evidence type="ECO:0000256" key="6">
    <source>
        <dbReference type="ARBA" id="ARBA00023014"/>
    </source>
</evidence>
<sequence length="88" mass="9951">MDWRHQSACRDEDPELFFPVGNTGPALTQIEEARKVCNRCIVKEPCLAWALESGQDAGVWGGLSEDERRALKRRAARNRARLMDNGSH</sequence>
<dbReference type="GO" id="GO:0045454">
    <property type="term" value="P:cell redox homeostasis"/>
    <property type="evidence" value="ECO:0007669"/>
    <property type="project" value="TreeGrafter"/>
</dbReference>
<evidence type="ECO:0000313" key="12">
    <source>
        <dbReference type="EMBL" id="CAB4337953.1"/>
    </source>
</evidence>
<comment type="cofactor">
    <cofactor evidence="1">
        <name>[4Fe-4S] cluster</name>
        <dbReference type="ChEBI" id="CHEBI:49883"/>
    </cofactor>
</comment>
<comment type="similarity">
    <text evidence="2">Belongs to the WhiB family.</text>
</comment>
<keyword evidence="6" id="KW-0411">Iron-sulfur</keyword>
<evidence type="ECO:0000259" key="11">
    <source>
        <dbReference type="PROSITE" id="PS51674"/>
    </source>
</evidence>
<evidence type="ECO:0000256" key="10">
    <source>
        <dbReference type="ARBA" id="ARBA00023163"/>
    </source>
</evidence>
<evidence type="ECO:0000313" key="13">
    <source>
        <dbReference type="EMBL" id="CAB4589030.1"/>
    </source>
</evidence>
<dbReference type="InterPro" id="IPR034768">
    <property type="entry name" value="4FE4S_WBL"/>
</dbReference>
<dbReference type="Pfam" id="PF02467">
    <property type="entry name" value="Whib"/>
    <property type="match status" value="1"/>
</dbReference>
<evidence type="ECO:0000256" key="5">
    <source>
        <dbReference type="ARBA" id="ARBA00023004"/>
    </source>
</evidence>
<dbReference type="InterPro" id="IPR003482">
    <property type="entry name" value="Whib"/>
</dbReference>
<dbReference type="AlphaFoldDB" id="A0A6J5ZEC6"/>
<keyword evidence="5" id="KW-0408">Iron</keyword>
<evidence type="ECO:0000256" key="2">
    <source>
        <dbReference type="ARBA" id="ARBA00006597"/>
    </source>
</evidence>
<keyword evidence="10" id="KW-0804">Transcription</keyword>
<dbReference type="PROSITE" id="PS51674">
    <property type="entry name" value="4FE4S_WBL"/>
    <property type="match status" value="1"/>
</dbReference>
<evidence type="ECO:0000256" key="7">
    <source>
        <dbReference type="ARBA" id="ARBA00023015"/>
    </source>
</evidence>
<dbReference type="GO" id="GO:0046872">
    <property type="term" value="F:metal ion binding"/>
    <property type="evidence" value="ECO:0007669"/>
    <property type="project" value="UniProtKB-KW"/>
</dbReference>
<evidence type="ECO:0000256" key="8">
    <source>
        <dbReference type="ARBA" id="ARBA00023125"/>
    </source>
</evidence>
<name>A0A6J5ZEC6_9ZZZZ</name>
<dbReference type="EMBL" id="CAESAK010000077">
    <property type="protein sequence ID" value="CAB4337953.1"/>
    <property type="molecule type" value="Genomic_DNA"/>
</dbReference>
<keyword evidence="9" id="KW-1015">Disulfide bond</keyword>
<dbReference type="GO" id="GO:0047134">
    <property type="term" value="F:protein-disulfide reductase [NAD(P)H] activity"/>
    <property type="evidence" value="ECO:0007669"/>
    <property type="project" value="TreeGrafter"/>
</dbReference>
<keyword evidence="4" id="KW-0479">Metal-binding</keyword>
<keyword evidence="3" id="KW-0004">4Fe-4S</keyword>
<evidence type="ECO:0000256" key="4">
    <source>
        <dbReference type="ARBA" id="ARBA00022723"/>
    </source>
</evidence>
<proteinExistence type="inferred from homology"/>
<gene>
    <name evidence="13" type="ORF">UFOPK1807_00162</name>
    <name evidence="12" type="ORF">UFOPK3775_00686</name>
</gene>
<evidence type="ECO:0000256" key="3">
    <source>
        <dbReference type="ARBA" id="ARBA00022485"/>
    </source>
</evidence>
<evidence type="ECO:0000256" key="1">
    <source>
        <dbReference type="ARBA" id="ARBA00001966"/>
    </source>
</evidence>
<dbReference type="GO" id="GO:0045892">
    <property type="term" value="P:negative regulation of DNA-templated transcription"/>
    <property type="evidence" value="ECO:0007669"/>
    <property type="project" value="TreeGrafter"/>
</dbReference>
<reference evidence="12" key="1">
    <citation type="submission" date="2020-05" db="EMBL/GenBank/DDBJ databases">
        <authorList>
            <person name="Chiriac C."/>
            <person name="Salcher M."/>
            <person name="Ghai R."/>
            <person name="Kavagutti S V."/>
        </authorList>
    </citation>
    <scope>NUCLEOTIDE SEQUENCE</scope>
</reference>
<organism evidence="12">
    <name type="scientific">freshwater metagenome</name>
    <dbReference type="NCBI Taxonomy" id="449393"/>
    <lineage>
        <taxon>unclassified sequences</taxon>
        <taxon>metagenomes</taxon>
        <taxon>ecological metagenomes</taxon>
    </lineage>
</organism>
<dbReference type="PANTHER" id="PTHR38839">
    <property type="entry name" value="TRANSCRIPTIONAL REGULATOR WHID-RELATED"/>
    <property type="match status" value="1"/>
</dbReference>
<feature type="domain" description="4Fe-4S Wbl-type" evidence="11">
    <location>
        <begin position="8"/>
        <end position="70"/>
    </location>
</feature>
<dbReference type="GO" id="GO:0051539">
    <property type="term" value="F:4 iron, 4 sulfur cluster binding"/>
    <property type="evidence" value="ECO:0007669"/>
    <property type="project" value="UniProtKB-KW"/>
</dbReference>
<dbReference type="PANTHER" id="PTHR38839:SF6">
    <property type="entry name" value="TRANSCRIPTIONAL REGULATOR WHIB1"/>
    <property type="match status" value="1"/>
</dbReference>